<sequence>MATRFAWLVGKRGILLAVAALAAVIGAKTGIVIKPYGFWDGPG</sequence>
<reference evidence="1" key="1">
    <citation type="submission" date="2020-05" db="EMBL/GenBank/DDBJ databases">
        <authorList>
            <person name="Chiriac C."/>
            <person name="Salcher M."/>
            <person name="Ghai R."/>
            <person name="Kavagutti S V."/>
        </authorList>
    </citation>
    <scope>NUCLEOTIDE SEQUENCE</scope>
</reference>
<evidence type="ECO:0000313" key="1">
    <source>
        <dbReference type="EMBL" id="CAB4686321.1"/>
    </source>
</evidence>
<dbReference type="AlphaFoldDB" id="A0A6J6NHY0"/>
<gene>
    <name evidence="1" type="ORF">UFOPK2399_00327</name>
</gene>
<dbReference type="EMBL" id="CAEZXP010000001">
    <property type="protein sequence ID" value="CAB4686321.1"/>
    <property type="molecule type" value="Genomic_DNA"/>
</dbReference>
<accession>A0A6J6NHY0</accession>
<proteinExistence type="predicted"/>
<protein>
    <submittedName>
        <fullName evidence="1">Unannotated protein</fullName>
    </submittedName>
</protein>
<name>A0A6J6NHY0_9ZZZZ</name>
<organism evidence="1">
    <name type="scientific">freshwater metagenome</name>
    <dbReference type="NCBI Taxonomy" id="449393"/>
    <lineage>
        <taxon>unclassified sequences</taxon>
        <taxon>metagenomes</taxon>
        <taxon>ecological metagenomes</taxon>
    </lineage>
</organism>